<feature type="binding site" evidence="5">
    <location>
        <position position="45"/>
    </location>
    <ligand>
        <name>glyoxylate</name>
        <dbReference type="ChEBI" id="CHEBI:36655"/>
    </ligand>
</feature>
<feature type="binding site" evidence="5">
    <location>
        <position position="193"/>
    </location>
    <ligand>
        <name>glyoxylate</name>
        <dbReference type="ChEBI" id="CHEBI:36655"/>
    </ligand>
</feature>
<keyword evidence="7" id="KW-0503">Monooxygenase</keyword>
<dbReference type="InterPro" id="IPR000262">
    <property type="entry name" value="FMN-dep_DH"/>
</dbReference>
<feature type="binding site" evidence="5">
    <location>
        <begin position="98"/>
        <end position="100"/>
    </location>
    <ligand>
        <name>FMN</name>
        <dbReference type="ChEBI" id="CHEBI:58210"/>
    </ligand>
</feature>
<evidence type="ECO:0000256" key="3">
    <source>
        <dbReference type="ARBA" id="ARBA00024042"/>
    </source>
</evidence>
<evidence type="ECO:0000256" key="1">
    <source>
        <dbReference type="ARBA" id="ARBA00001917"/>
    </source>
</evidence>
<keyword evidence="8" id="KW-1185">Reference proteome</keyword>
<dbReference type="AlphaFoldDB" id="A0A6L9Y1D8"/>
<feature type="binding site" evidence="5">
    <location>
        <position position="313"/>
    </location>
    <ligand>
        <name>FMN</name>
        <dbReference type="ChEBI" id="CHEBI:58210"/>
    </ligand>
</feature>
<gene>
    <name evidence="7" type="ORF">G3T36_16505</name>
</gene>
<dbReference type="PANTHER" id="PTHR10578:SF143">
    <property type="entry name" value="FMN-DEPENDENT ALPHA-HYDROXY ACID DEHYDROGENASE PB1A11.03"/>
    <property type="match status" value="1"/>
</dbReference>
<dbReference type="PANTHER" id="PTHR10578">
    <property type="entry name" value="S -2-HYDROXY-ACID OXIDASE-RELATED"/>
    <property type="match status" value="1"/>
</dbReference>
<keyword evidence="2" id="KW-0560">Oxidoreductase</keyword>
<dbReference type="InterPro" id="IPR008259">
    <property type="entry name" value="FMN_hydac_DH_AS"/>
</dbReference>
<dbReference type="GO" id="GO:0004497">
    <property type="term" value="F:monooxygenase activity"/>
    <property type="evidence" value="ECO:0007669"/>
    <property type="project" value="UniProtKB-KW"/>
</dbReference>
<evidence type="ECO:0000256" key="4">
    <source>
        <dbReference type="PIRSR" id="PIRSR000138-1"/>
    </source>
</evidence>
<dbReference type="SUPFAM" id="SSF51395">
    <property type="entry name" value="FMN-linked oxidoreductases"/>
    <property type="match status" value="1"/>
</dbReference>
<dbReference type="InterPro" id="IPR013785">
    <property type="entry name" value="Aldolase_TIM"/>
</dbReference>
<evidence type="ECO:0000313" key="7">
    <source>
        <dbReference type="EMBL" id="NEN07463.1"/>
    </source>
</evidence>
<proteinExistence type="inferred from homology"/>
<feature type="binding site" evidence="5">
    <location>
        <position position="127"/>
    </location>
    <ligand>
        <name>FMN</name>
        <dbReference type="ChEBI" id="CHEBI:58210"/>
    </ligand>
</feature>
<evidence type="ECO:0000259" key="6">
    <source>
        <dbReference type="PROSITE" id="PS51349"/>
    </source>
</evidence>
<feature type="binding site" evidence="5">
    <location>
        <position position="184"/>
    </location>
    <ligand>
        <name>FMN</name>
        <dbReference type="ChEBI" id="CHEBI:58210"/>
    </ligand>
</feature>
<evidence type="ECO:0000313" key="8">
    <source>
        <dbReference type="Proteomes" id="UP000474967"/>
    </source>
</evidence>
<dbReference type="Pfam" id="PF01070">
    <property type="entry name" value="FMN_dh"/>
    <property type="match status" value="1"/>
</dbReference>
<accession>A0A6L9Y1D8</accession>
<dbReference type="RefSeq" id="WP_163290918.1">
    <property type="nucleotide sequence ID" value="NZ_JAAGWY010000004.1"/>
</dbReference>
<dbReference type="GO" id="GO:0010181">
    <property type="term" value="F:FMN binding"/>
    <property type="evidence" value="ECO:0007669"/>
    <property type="project" value="InterPro"/>
</dbReference>
<dbReference type="Proteomes" id="UP000474967">
    <property type="component" value="Unassembled WGS sequence"/>
</dbReference>
<feature type="binding site" evidence="5">
    <location>
        <begin position="368"/>
        <end position="372"/>
    </location>
    <ligand>
        <name>FMN</name>
        <dbReference type="ChEBI" id="CHEBI:58210"/>
    </ligand>
</feature>
<comment type="cofactor">
    <cofactor evidence="1">
        <name>FMN</name>
        <dbReference type="ChEBI" id="CHEBI:58210"/>
    </cofactor>
</comment>
<dbReference type="PROSITE" id="PS00557">
    <property type="entry name" value="FMN_HYDROXY_ACID_DH_1"/>
    <property type="match status" value="1"/>
</dbReference>
<comment type="similarity">
    <text evidence="3">Belongs to the FMN-dependent alpha-hydroxy acid dehydrogenase family.</text>
</comment>
<dbReference type="PROSITE" id="PS51349">
    <property type="entry name" value="FMN_HYDROXY_ACID_DH_2"/>
    <property type="match status" value="1"/>
</dbReference>
<feature type="active site" description="Proton acceptor" evidence="4">
    <location>
        <position position="337"/>
    </location>
</feature>
<reference evidence="7 8" key="1">
    <citation type="journal article" date="2014" name="J. Microbiol.">
        <title>Diaminobutyricibacter tongyongensis gen. nov., sp. nov. and Homoserinibacter gongjuensis gen. nov., sp. nov. belong to the family Microbacteriaceae.</title>
        <authorList>
            <person name="Kim S.J."/>
            <person name="Ahn J.H."/>
            <person name="Weon H.Y."/>
            <person name="Hamada M."/>
            <person name="Suzuki K."/>
            <person name="Kwon S.W."/>
        </authorList>
    </citation>
    <scope>NUCLEOTIDE SEQUENCE [LARGE SCALE GENOMIC DNA]</scope>
    <source>
        <strain evidence="7 8">NBRC 108724</strain>
    </source>
</reference>
<name>A0A6L9Y1D8_9MICO</name>
<feature type="binding site" evidence="5">
    <location>
        <position position="337"/>
    </location>
    <ligand>
        <name>glyoxylate</name>
        <dbReference type="ChEBI" id="CHEBI:36655"/>
    </ligand>
</feature>
<feature type="binding site" evidence="5">
    <location>
        <position position="335"/>
    </location>
    <ligand>
        <name>FMN</name>
        <dbReference type="ChEBI" id="CHEBI:58210"/>
    </ligand>
</feature>
<dbReference type="Gene3D" id="3.20.20.70">
    <property type="entry name" value="Aldolase class I"/>
    <property type="match status" value="1"/>
</dbReference>
<dbReference type="PIRSF" id="PIRSF000138">
    <property type="entry name" value="Al-hdrx_acd_dh"/>
    <property type="match status" value="1"/>
</dbReference>
<dbReference type="InterPro" id="IPR012133">
    <property type="entry name" value="Alpha-hydoxy_acid_DH_FMN"/>
</dbReference>
<dbReference type="InterPro" id="IPR037396">
    <property type="entry name" value="FMN_HAD"/>
</dbReference>
<feature type="binding site" evidence="5">
    <location>
        <begin position="391"/>
        <end position="392"/>
    </location>
    <ligand>
        <name>FMN</name>
        <dbReference type="ChEBI" id="CHEBI:58210"/>
    </ligand>
</feature>
<feature type="binding site" evidence="5">
    <location>
        <position position="340"/>
    </location>
    <ligand>
        <name>glyoxylate</name>
        <dbReference type="ChEBI" id="CHEBI:36655"/>
    </ligand>
</feature>
<feature type="binding site" evidence="5">
    <location>
        <position position="158"/>
    </location>
    <ligand>
        <name>FMN</name>
        <dbReference type="ChEBI" id="CHEBI:58210"/>
    </ligand>
</feature>
<dbReference type="EMBL" id="JAAGWY010000004">
    <property type="protein sequence ID" value="NEN07463.1"/>
    <property type="molecule type" value="Genomic_DNA"/>
</dbReference>
<keyword evidence="5" id="KW-0288">FMN</keyword>
<comment type="caution">
    <text evidence="7">The sequence shown here is derived from an EMBL/GenBank/DDBJ whole genome shotgun (WGS) entry which is preliminary data.</text>
</comment>
<evidence type="ECO:0000256" key="5">
    <source>
        <dbReference type="PIRSR" id="PIRSR000138-2"/>
    </source>
</evidence>
<keyword evidence="5" id="KW-0285">Flavoprotein</keyword>
<feature type="domain" description="FMN hydroxy acid dehydrogenase" evidence="6">
    <location>
        <begin position="19"/>
        <end position="442"/>
    </location>
</feature>
<organism evidence="7 8">
    <name type="scientific">Leifsonia tongyongensis</name>
    <dbReference type="NCBI Taxonomy" id="1268043"/>
    <lineage>
        <taxon>Bacteria</taxon>
        <taxon>Bacillati</taxon>
        <taxon>Actinomycetota</taxon>
        <taxon>Actinomycetes</taxon>
        <taxon>Micrococcales</taxon>
        <taxon>Microbacteriaceae</taxon>
        <taxon>Leifsonia</taxon>
    </lineage>
</organism>
<protein>
    <submittedName>
        <fullName evidence="7">Lactate 2-monooxygenase</fullName>
    </submittedName>
</protein>
<feature type="binding site" evidence="5">
    <location>
        <position position="156"/>
    </location>
    <ligand>
        <name>FMN</name>
        <dbReference type="ChEBI" id="CHEBI:58210"/>
    </ligand>
</feature>
<evidence type="ECO:0000256" key="2">
    <source>
        <dbReference type="ARBA" id="ARBA00023002"/>
    </source>
</evidence>
<sequence>MSTGREAQSAIYRDGVSGRRPRIPVSWAELERTAQRRLSRAAFAYIAGSAGLERTDAANLAAFRSRRIVPRVLRDVARRDQSVQLFGERRPTPFFLSPIGVLDLAHPAADAGAARAAARAGVPAVLSNQASTPMEVVARAMDAGRTPHDTAARWFQLYWSASDELVASFVTRAERSGCEAIVVTLDTHVLGWRPRDLDLGYLPFSRGRGIAQYTSDPVFQRLVQERVDAASRMPAAQPDPDAAPAPRMRVTPTTIASFASILRHHPGRVLDNLRSPLPRASVETFLDVFANPALTWERIAFLREHTTLPIILKGVLHPDDATRAVEYGVDGIVVSNHGGRQIDSEVASLDALPGVVAAVAGRIPVLFDSGIRSGADAVIALALGATAVGIGRPYAYALAIAGEEGVLELLRNFSAELDITMGLAGATSIADLTPDILELQPTAERMRTSRARP</sequence>